<dbReference type="NCBIfam" id="TIGR01730">
    <property type="entry name" value="RND_mfp"/>
    <property type="match status" value="1"/>
</dbReference>
<sequence>MILPPGRPSGRSGVWIRGDRRLRRRAAALGSVAALGLLAACGAKPSGQKGGANAAVTVGYVVVQPTRIPMTNELSGRVGAYQSSDVRPQVSGLIEKRLFVEGSRVTRGQPLYEIDPSLYRAAVNQAQANVQSAQANLAAAQALADRYRPLAAIEAVSQQDYANAAAAAGQAKAAVAQTQAALDTARINLKFTTVPAPISGQIGRSLYTVGALVTTSQANPLATIQQLDPMFVDLQQSSGELLALRRSLASGGLSPGSAAVRLTLEDGSAYDQVGTVEFSEAVVDPSTGTVTLRARIANPRGVLLPGMFVRASFVQSVDAAAFLVPQPAVSRDPKGQATVYLVGPGDKAVQRTVTASRTQGAFWVVTQGLGPGDKVITQGLANVLPNKPLRPVPASAPERIQPPSGHGHGAPGKGPAAGGG</sequence>
<evidence type="ECO:0000256" key="1">
    <source>
        <dbReference type="ARBA" id="ARBA00004196"/>
    </source>
</evidence>
<dbReference type="InterPro" id="IPR058624">
    <property type="entry name" value="MdtA-like_HH"/>
</dbReference>
<dbReference type="Proteomes" id="UP000249842">
    <property type="component" value="Unassembled WGS sequence"/>
</dbReference>
<dbReference type="InterPro" id="IPR058626">
    <property type="entry name" value="MdtA-like_b-barrel"/>
</dbReference>
<protein>
    <submittedName>
        <fullName evidence="8">Efflux transporter periplasmic adaptor subunit</fullName>
    </submittedName>
</protein>
<accession>A0A328AUP5</accession>
<dbReference type="GO" id="GO:0005886">
    <property type="term" value="C:plasma membrane"/>
    <property type="evidence" value="ECO:0007669"/>
    <property type="project" value="UniProtKB-SubCell"/>
</dbReference>
<comment type="similarity">
    <text evidence="2">Belongs to the membrane fusion protein (MFP) (TC 8.A.1) family.</text>
</comment>
<evidence type="ECO:0000256" key="2">
    <source>
        <dbReference type="ARBA" id="ARBA00009477"/>
    </source>
</evidence>
<dbReference type="Pfam" id="PF25944">
    <property type="entry name" value="Beta-barrel_RND"/>
    <property type="match status" value="1"/>
</dbReference>
<dbReference type="AlphaFoldDB" id="A0A328AUP5"/>
<dbReference type="GO" id="GO:0022857">
    <property type="term" value="F:transmembrane transporter activity"/>
    <property type="evidence" value="ECO:0007669"/>
    <property type="project" value="InterPro"/>
</dbReference>
<proteinExistence type="inferred from homology"/>
<comment type="subcellular location">
    <subcellularLocation>
        <location evidence="1">Cell envelope</location>
    </subcellularLocation>
</comment>
<organism evidence="8 9">
    <name type="scientific">Phenylobacterium hankyongense</name>
    <dbReference type="NCBI Taxonomy" id="1813876"/>
    <lineage>
        <taxon>Bacteria</taxon>
        <taxon>Pseudomonadati</taxon>
        <taxon>Pseudomonadota</taxon>
        <taxon>Alphaproteobacteria</taxon>
        <taxon>Caulobacterales</taxon>
        <taxon>Caulobacteraceae</taxon>
        <taxon>Phenylobacterium</taxon>
    </lineage>
</organism>
<dbReference type="Pfam" id="PF25967">
    <property type="entry name" value="RND-MFP_C"/>
    <property type="match status" value="1"/>
</dbReference>
<keyword evidence="9" id="KW-1185">Reference proteome</keyword>
<dbReference type="SUPFAM" id="SSF111369">
    <property type="entry name" value="HlyD-like secretion proteins"/>
    <property type="match status" value="1"/>
</dbReference>
<dbReference type="InterPro" id="IPR006143">
    <property type="entry name" value="RND_pump_MFP"/>
</dbReference>
<evidence type="ECO:0000313" key="9">
    <source>
        <dbReference type="Proteomes" id="UP000249842"/>
    </source>
</evidence>
<dbReference type="GO" id="GO:0046677">
    <property type="term" value="P:response to antibiotic"/>
    <property type="evidence" value="ECO:0007669"/>
    <property type="project" value="TreeGrafter"/>
</dbReference>
<reference evidence="9" key="1">
    <citation type="submission" date="2018-05" db="EMBL/GenBank/DDBJ databases">
        <authorList>
            <person name="Li X."/>
        </authorList>
    </citation>
    <scope>NUCLEOTIDE SEQUENCE [LARGE SCALE GENOMIC DNA]</scope>
    <source>
        <strain evidence="9">HKS-05</strain>
    </source>
</reference>
<dbReference type="PANTHER" id="PTHR30158">
    <property type="entry name" value="ACRA/E-RELATED COMPONENT OF DRUG EFFLUX TRANSPORTER"/>
    <property type="match status" value="1"/>
</dbReference>
<name>A0A328AUP5_9CAUL</name>
<dbReference type="Pfam" id="PF25876">
    <property type="entry name" value="HH_MFP_RND"/>
    <property type="match status" value="1"/>
</dbReference>
<feature type="compositionally biased region" description="Gly residues" evidence="3">
    <location>
        <begin position="406"/>
        <end position="420"/>
    </location>
</feature>
<dbReference type="InterPro" id="IPR058625">
    <property type="entry name" value="MdtA-like_BSH"/>
</dbReference>
<dbReference type="FunFam" id="2.40.420.20:FF:000001">
    <property type="entry name" value="Efflux RND transporter periplasmic adaptor subunit"/>
    <property type="match status" value="1"/>
</dbReference>
<dbReference type="Gene3D" id="2.40.30.170">
    <property type="match status" value="1"/>
</dbReference>
<feature type="domain" description="Multidrug resistance protein MdtA-like C-terminal permuted SH3" evidence="7">
    <location>
        <begin position="321"/>
        <end position="380"/>
    </location>
</feature>
<dbReference type="Gene3D" id="2.40.50.100">
    <property type="match status" value="1"/>
</dbReference>
<feature type="domain" description="Multidrug resistance protein MdtA-like alpha-helical hairpin" evidence="4">
    <location>
        <begin position="123"/>
        <end position="192"/>
    </location>
</feature>
<dbReference type="Gene3D" id="1.10.287.470">
    <property type="entry name" value="Helix hairpin bin"/>
    <property type="match status" value="1"/>
</dbReference>
<feature type="domain" description="Multidrug resistance protein MdtA-like beta-barrel" evidence="6">
    <location>
        <begin position="229"/>
        <end position="312"/>
    </location>
</feature>
<dbReference type="Pfam" id="PF25917">
    <property type="entry name" value="BSH_RND"/>
    <property type="match status" value="1"/>
</dbReference>
<dbReference type="InterPro" id="IPR058627">
    <property type="entry name" value="MdtA-like_C"/>
</dbReference>
<evidence type="ECO:0000259" key="7">
    <source>
        <dbReference type="Pfam" id="PF25967"/>
    </source>
</evidence>
<dbReference type="Gene3D" id="2.40.420.20">
    <property type="match status" value="1"/>
</dbReference>
<dbReference type="EMBL" id="QFYP01000001">
    <property type="protein sequence ID" value="RAK58730.1"/>
    <property type="molecule type" value="Genomic_DNA"/>
</dbReference>
<feature type="domain" description="Multidrug resistance protein MdtA-like barrel-sandwich hybrid" evidence="5">
    <location>
        <begin position="84"/>
        <end position="225"/>
    </location>
</feature>
<evidence type="ECO:0000313" key="8">
    <source>
        <dbReference type="EMBL" id="RAK58730.1"/>
    </source>
</evidence>
<feature type="region of interest" description="Disordered" evidence="3">
    <location>
        <begin position="386"/>
        <end position="420"/>
    </location>
</feature>
<dbReference type="PANTHER" id="PTHR30158:SF3">
    <property type="entry name" value="MULTIDRUG EFFLUX PUMP SUBUNIT ACRA-RELATED"/>
    <property type="match status" value="1"/>
</dbReference>
<gene>
    <name evidence="8" type="ORF">DJ021_02390</name>
</gene>
<dbReference type="OrthoDB" id="9816569at2"/>
<comment type="caution">
    <text evidence="8">The sequence shown here is derived from an EMBL/GenBank/DDBJ whole genome shotgun (WGS) entry which is preliminary data.</text>
</comment>
<evidence type="ECO:0000259" key="4">
    <source>
        <dbReference type="Pfam" id="PF25876"/>
    </source>
</evidence>
<evidence type="ECO:0000259" key="6">
    <source>
        <dbReference type="Pfam" id="PF25944"/>
    </source>
</evidence>
<evidence type="ECO:0000259" key="5">
    <source>
        <dbReference type="Pfam" id="PF25917"/>
    </source>
</evidence>
<evidence type="ECO:0000256" key="3">
    <source>
        <dbReference type="SAM" id="MobiDB-lite"/>
    </source>
</evidence>